<dbReference type="Proteomes" id="UP001596152">
    <property type="component" value="Unassembled WGS sequence"/>
</dbReference>
<feature type="domain" description="Antitoxin Xre/MbcA/ParS-like middle" evidence="1">
    <location>
        <begin position="116"/>
        <end position="165"/>
    </location>
</feature>
<proteinExistence type="predicted"/>
<evidence type="ECO:0000313" key="3">
    <source>
        <dbReference type="Proteomes" id="UP001596152"/>
    </source>
</evidence>
<sequence length="220" mass="23438">MTAALRAPTAQEIVQLSVQRNPGKAGEARQVGRAAAAVWKALARLSADQRRRLSEDSEAVSDLVLEVVNRSVADAGPEVSTLVGEGLAEPLSRAEADRRLNGYARPSPIEAWAGPVAGSTALAQDHGVPRSTLHQWHQQGQVIGLLKGTRHHLYPLAQFVDGRPVEGVAEVLKAAGSARTAWLWLIEPHPELNGRTPIARLKAGKSAAVADLARRDFGVS</sequence>
<evidence type="ECO:0000313" key="2">
    <source>
        <dbReference type="EMBL" id="MFC5343692.1"/>
    </source>
</evidence>
<comment type="caution">
    <text evidence="2">The sequence shown here is derived from an EMBL/GenBank/DDBJ whole genome shotgun (WGS) entry which is preliminary data.</text>
</comment>
<keyword evidence="3" id="KW-1185">Reference proteome</keyword>
<dbReference type="Pfam" id="PF23125">
    <property type="entry name" value="Xre-MbcA-ParS_M"/>
    <property type="match status" value="1"/>
</dbReference>
<dbReference type="InterPro" id="IPR056312">
    <property type="entry name" value="Xre-MbcA-ParS_M"/>
</dbReference>
<gene>
    <name evidence="2" type="ORF">ACFPIE_07195</name>
</gene>
<name>A0ABW0FPQ7_9CAUL</name>
<protein>
    <recommendedName>
        <fullName evidence="1">Antitoxin Xre/MbcA/ParS-like middle domain-containing protein</fullName>
    </recommendedName>
</protein>
<dbReference type="EMBL" id="JBHSLF010000014">
    <property type="protein sequence ID" value="MFC5343692.1"/>
    <property type="molecule type" value="Genomic_DNA"/>
</dbReference>
<reference evidence="3" key="1">
    <citation type="journal article" date="2019" name="Int. J. Syst. Evol. Microbiol.">
        <title>The Global Catalogue of Microorganisms (GCM) 10K type strain sequencing project: providing services to taxonomists for standard genome sequencing and annotation.</title>
        <authorList>
            <consortium name="The Broad Institute Genomics Platform"/>
            <consortium name="The Broad Institute Genome Sequencing Center for Infectious Disease"/>
            <person name="Wu L."/>
            <person name="Ma J."/>
        </authorList>
    </citation>
    <scope>NUCLEOTIDE SEQUENCE [LARGE SCALE GENOMIC DNA]</scope>
    <source>
        <strain evidence="3">JCM 12125</strain>
    </source>
</reference>
<organism evidence="2 3">
    <name type="scientific">Brevundimonas staleyi</name>
    <dbReference type="NCBI Taxonomy" id="74326"/>
    <lineage>
        <taxon>Bacteria</taxon>
        <taxon>Pseudomonadati</taxon>
        <taxon>Pseudomonadota</taxon>
        <taxon>Alphaproteobacteria</taxon>
        <taxon>Caulobacterales</taxon>
        <taxon>Caulobacteraceae</taxon>
        <taxon>Brevundimonas</taxon>
    </lineage>
</organism>
<evidence type="ECO:0000259" key="1">
    <source>
        <dbReference type="Pfam" id="PF23125"/>
    </source>
</evidence>
<accession>A0ABW0FPQ7</accession>
<dbReference type="RefSeq" id="WP_289648166.1">
    <property type="nucleotide sequence ID" value="NZ_CP169082.1"/>
</dbReference>